<evidence type="ECO:0000256" key="5">
    <source>
        <dbReference type="ARBA" id="ARBA00022801"/>
    </source>
</evidence>
<keyword evidence="5" id="KW-0378">Hydrolase</keyword>
<dbReference type="InterPro" id="IPR008754">
    <property type="entry name" value="Peptidase_M43"/>
</dbReference>
<feature type="compositionally biased region" description="Polar residues" evidence="9">
    <location>
        <begin position="238"/>
        <end position="268"/>
    </location>
</feature>
<feature type="signal peptide" evidence="10">
    <location>
        <begin position="1"/>
        <end position="17"/>
    </location>
</feature>
<evidence type="ECO:0000256" key="6">
    <source>
        <dbReference type="ARBA" id="ARBA00022833"/>
    </source>
</evidence>
<feature type="region of interest" description="Disordered" evidence="9">
    <location>
        <begin position="238"/>
        <end position="269"/>
    </location>
</feature>
<accession>A0A1Y6LUQ6</accession>
<dbReference type="Proteomes" id="UP000215453">
    <property type="component" value="Chromosome 10"/>
</dbReference>
<dbReference type="AlphaFoldDB" id="A0A1Y6LUQ6"/>
<keyword evidence="6" id="KW-0862">Zinc</keyword>
<dbReference type="GO" id="GO:0006508">
    <property type="term" value="P:proteolysis"/>
    <property type="evidence" value="ECO:0007669"/>
    <property type="project" value="UniProtKB-KW"/>
</dbReference>
<evidence type="ECO:0000256" key="7">
    <source>
        <dbReference type="ARBA" id="ARBA00023049"/>
    </source>
</evidence>
<dbReference type="CDD" id="cd04275">
    <property type="entry name" value="ZnMc_pappalysin_like"/>
    <property type="match status" value="1"/>
</dbReference>
<evidence type="ECO:0000256" key="3">
    <source>
        <dbReference type="ARBA" id="ARBA00022723"/>
    </source>
</evidence>
<name>A0A1Y6LUQ6_ZYMTR</name>
<evidence type="ECO:0000256" key="8">
    <source>
        <dbReference type="ARBA" id="ARBA00023157"/>
    </source>
</evidence>
<evidence type="ECO:0000256" key="9">
    <source>
        <dbReference type="SAM" id="MobiDB-lite"/>
    </source>
</evidence>
<dbReference type="PANTHER" id="PTHR47466">
    <property type="match status" value="1"/>
</dbReference>
<evidence type="ECO:0008006" key="13">
    <source>
        <dbReference type="Google" id="ProtNLM"/>
    </source>
</evidence>
<reference evidence="11 12" key="1">
    <citation type="submission" date="2016-10" db="EMBL/GenBank/DDBJ databases">
        <authorList>
            <person name="Varghese N."/>
        </authorList>
    </citation>
    <scope>NUCLEOTIDE SEQUENCE [LARGE SCALE GENOMIC DNA]</scope>
</reference>
<comment type="similarity">
    <text evidence="1">Belongs to the peptidase M43B family.</text>
</comment>
<evidence type="ECO:0000313" key="11">
    <source>
        <dbReference type="EMBL" id="SMY28112.1"/>
    </source>
</evidence>
<evidence type="ECO:0000256" key="1">
    <source>
        <dbReference type="ARBA" id="ARBA00008721"/>
    </source>
</evidence>
<protein>
    <recommendedName>
        <fullName evidence="13">Peptidase M43 pregnancy-associated plasma-A domain-containing protein</fullName>
    </recommendedName>
</protein>
<evidence type="ECO:0000313" key="12">
    <source>
        <dbReference type="Proteomes" id="UP000215453"/>
    </source>
</evidence>
<dbReference type="GO" id="GO:0046872">
    <property type="term" value="F:metal ion binding"/>
    <property type="evidence" value="ECO:0007669"/>
    <property type="project" value="UniProtKB-KW"/>
</dbReference>
<feature type="chain" id="PRO_5012441593" description="Peptidase M43 pregnancy-associated plasma-A domain-containing protein" evidence="10">
    <location>
        <begin position="18"/>
        <end position="311"/>
    </location>
</feature>
<keyword evidence="7" id="KW-0482">Metalloprotease</keyword>
<gene>
    <name evidence="11" type="ORF">ZT1A5_G9557</name>
</gene>
<organism evidence="11 12">
    <name type="scientific">Zymoseptoria tritici ST99CH_1A5</name>
    <dbReference type="NCBI Taxonomy" id="1276529"/>
    <lineage>
        <taxon>Eukaryota</taxon>
        <taxon>Fungi</taxon>
        <taxon>Dikarya</taxon>
        <taxon>Ascomycota</taxon>
        <taxon>Pezizomycotina</taxon>
        <taxon>Dothideomycetes</taxon>
        <taxon>Dothideomycetidae</taxon>
        <taxon>Mycosphaerellales</taxon>
        <taxon>Mycosphaerellaceae</taxon>
        <taxon>Zymoseptoria</taxon>
    </lineage>
</organism>
<dbReference type="EMBL" id="LT882685">
    <property type="protein sequence ID" value="SMY28112.1"/>
    <property type="molecule type" value="Genomic_DNA"/>
</dbReference>
<keyword evidence="2" id="KW-0645">Protease</keyword>
<keyword evidence="8" id="KW-1015">Disulfide bond</keyword>
<sequence length="311" mass="34028">MQFHLITLLASLSLAYAELHRCGTADPDDKTRTNLDKAYANYKSGQVTRRDGGIVIDTYVNIVTTQAKSELYTPKQVEDQMNAMNEAYAPMGVSFNTISVNFTINEQWAAAGISSPEELAMKSALHQGSYADLNLYFLSDMPSGLLGFCYFPVADPTGADRINDGCMNLADTLPGGSAENYDMGMTAVHETGHWSQPKSIHNLKAANTDFPFPPSPPLPHLSLISPLGLYHVFQGTRTCSPSSPGDSVSDTPLQRSPTTGCPTQSDTCPDQPGVDSIHNYMDYSYDECVYEFSEGQMERAVAVWEQYRSGE</sequence>
<dbReference type="Gene3D" id="3.40.390.10">
    <property type="entry name" value="Collagenase (Catalytic Domain)"/>
    <property type="match status" value="2"/>
</dbReference>
<evidence type="ECO:0000256" key="2">
    <source>
        <dbReference type="ARBA" id="ARBA00022670"/>
    </source>
</evidence>
<evidence type="ECO:0000256" key="4">
    <source>
        <dbReference type="ARBA" id="ARBA00022729"/>
    </source>
</evidence>
<dbReference type="InterPro" id="IPR024079">
    <property type="entry name" value="MetalloPept_cat_dom_sf"/>
</dbReference>
<dbReference type="PANTHER" id="PTHR47466:SF1">
    <property type="entry name" value="METALLOPROTEASE MEP1 (AFU_ORTHOLOGUE AFUA_1G07730)-RELATED"/>
    <property type="match status" value="1"/>
</dbReference>
<dbReference type="GO" id="GO:0008237">
    <property type="term" value="F:metallopeptidase activity"/>
    <property type="evidence" value="ECO:0007669"/>
    <property type="project" value="UniProtKB-KW"/>
</dbReference>
<dbReference type="SUPFAM" id="SSF55486">
    <property type="entry name" value="Metalloproteases ('zincins'), catalytic domain"/>
    <property type="match status" value="1"/>
</dbReference>
<proteinExistence type="inferred from homology"/>
<keyword evidence="3" id="KW-0479">Metal-binding</keyword>
<keyword evidence="4 10" id="KW-0732">Signal</keyword>
<evidence type="ECO:0000256" key="10">
    <source>
        <dbReference type="SAM" id="SignalP"/>
    </source>
</evidence>